<dbReference type="InterPro" id="IPR001296">
    <property type="entry name" value="Glyco_trans_1"/>
</dbReference>
<reference evidence="4" key="1">
    <citation type="submission" date="2018-02" db="EMBL/GenBank/DDBJ databases">
        <authorList>
            <person name="Clavel T."/>
            <person name="Strowig T."/>
        </authorList>
    </citation>
    <scope>NUCLEOTIDE SEQUENCE [LARGE SCALE GENOMIC DNA]</scope>
    <source>
        <strain evidence="4">DSM 100764</strain>
    </source>
</reference>
<dbReference type="PANTHER" id="PTHR45947:SF13">
    <property type="entry name" value="TRANSFERASE"/>
    <property type="match status" value="1"/>
</dbReference>
<dbReference type="PANTHER" id="PTHR45947">
    <property type="entry name" value="SULFOQUINOVOSYL TRANSFERASE SQD2"/>
    <property type="match status" value="1"/>
</dbReference>
<evidence type="ECO:0000259" key="1">
    <source>
        <dbReference type="Pfam" id="PF00534"/>
    </source>
</evidence>
<dbReference type="Pfam" id="PF00534">
    <property type="entry name" value="Glycos_transf_1"/>
    <property type="match status" value="1"/>
</dbReference>
<keyword evidence="4" id="KW-1185">Reference proteome</keyword>
<dbReference type="Proteomes" id="UP000244925">
    <property type="component" value="Unassembled WGS sequence"/>
</dbReference>
<dbReference type="AlphaFoldDB" id="A0A2V1ITV9"/>
<accession>A0A2V1ITV9</accession>
<dbReference type="SUPFAM" id="SSF53756">
    <property type="entry name" value="UDP-Glycosyltransferase/glycogen phosphorylase"/>
    <property type="match status" value="1"/>
</dbReference>
<proteinExistence type="predicted"/>
<evidence type="ECO:0000313" key="4">
    <source>
        <dbReference type="Proteomes" id="UP000244925"/>
    </source>
</evidence>
<dbReference type="RefSeq" id="WP_107035665.1">
    <property type="nucleotide sequence ID" value="NZ_CAOONL010000016.1"/>
</dbReference>
<organism evidence="3 4">
    <name type="scientific">Paramuribaculum intestinale</name>
    <dbReference type="NCBI Taxonomy" id="2094151"/>
    <lineage>
        <taxon>Bacteria</taxon>
        <taxon>Pseudomonadati</taxon>
        <taxon>Bacteroidota</taxon>
        <taxon>Bacteroidia</taxon>
        <taxon>Bacteroidales</taxon>
        <taxon>Muribaculaceae</taxon>
        <taxon>Paramuribaculum</taxon>
    </lineage>
</organism>
<dbReference type="InterPro" id="IPR050194">
    <property type="entry name" value="Glycosyltransferase_grp1"/>
</dbReference>
<keyword evidence="3" id="KW-0808">Transferase</keyword>
<dbReference type="GeneID" id="93425029"/>
<dbReference type="EMBL" id="PUBV01000007">
    <property type="protein sequence ID" value="PWB08228.1"/>
    <property type="molecule type" value="Genomic_DNA"/>
</dbReference>
<gene>
    <name evidence="3" type="ORF">C5O25_05170</name>
</gene>
<sequence>MSSRGILIVTKFGYRRGGAEAVAIDLARLLHSHGWRTAIFAMDFPANAPASPDIPLFTAPEVSIDGSAADKARAARRILGGAGVGAAFRRALREFSPDIVHFHNIHSYLSPEVVRIAAMSGVPTVWTLHDYKLICPAYTFLRAGKVCEECLNNPWAVVRHRCMKRSLAASLLARAEAARWSAKKLQRWTDAFICPSRFMAAQMERSGYNPDSIHTLCNFTTSGIRYEKRPRRPYFCYAGRLSPEKGIDTLLHTVAEAPPEGLTLKVAGDGPMARQLHERYGRCEAIEFLGRLDVSGINTLLSEASFSVVPSEWYENNPLSVIEALSAGTPVAGAAIGGIPELIGDGDGILFEPCDADSLHRAITTAAETAWDHDAIAARAAEAFSPDRHYRRLTEIYRSVIADTAHNDSTSGSIQVNLEN</sequence>
<name>A0A2V1ITV9_9BACT</name>
<evidence type="ECO:0000259" key="2">
    <source>
        <dbReference type="Pfam" id="PF13439"/>
    </source>
</evidence>
<dbReference type="Pfam" id="PF13439">
    <property type="entry name" value="Glyco_transf_4"/>
    <property type="match status" value="1"/>
</dbReference>
<dbReference type="GO" id="GO:0016757">
    <property type="term" value="F:glycosyltransferase activity"/>
    <property type="evidence" value="ECO:0007669"/>
    <property type="project" value="InterPro"/>
</dbReference>
<dbReference type="InterPro" id="IPR028098">
    <property type="entry name" value="Glyco_trans_4-like_N"/>
</dbReference>
<evidence type="ECO:0000313" key="3">
    <source>
        <dbReference type="EMBL" id="PWB08228.1"/>
    </source>
</evidence>
<feature type="domain" description="Glycosyl transferase family 1" evidence="1">
    <location>
        <begin position="227"/>
        <end position="369"/>
    </location>
</feature>
<protein>
    <submittedName>
        <fullName evidence="3">Glycosyl transferase family 1</fullName>
    </submittedName>
</protein>
<dbReference type="Gene3D" id="3.40.50.2000">
    <property type="entry name" value="Glycogen Phosphorylase B"/>
    <property type="match status" value="2"/>
</dbReference>
<comment type="caution">
    <text evidence="3">The sequence shown here is derived from an EMBL/GenBank/DDBJ whole genome shotgun (WGS) entry which is preliminary data.</text>
</comment>
<feature type="domain" description="Glycosyltransferase subfamily 4-like N-terminal" evidence="2">
    <location>
        <begin position="17"/>
        <end position="219"/>
    </location>
</feature>